<evidence type="ECO:0000313" key="16">
    <source>
        <dbReference type="RefSeq" id="XP_034248643.1"/>
    </source>
</evidence>
<evidence type="ECO:0000259" key="1">
    <source>
        <dbReference type="PROSITE" id="PS50181"/>
    </source>
</evidence>
<reference evidence="3 4" key="1">
    <citation type="submission" date="2025-04" db="UniProtKB">
        <authorList>
            <consortium name="RefSeq"/>
        </authorList>
    </citation>
    <scope>IDENTIFICATION</scope>
    <source>
        <tissue evidence="3 4">Total insect</tissue>
    </source>
</reference>
<evidence type="ECO:0000313" key="2">
    <source>
        <dbReference type="Proteomes" id="UP000515158"/>
    </source>
</evidence>
<dbReference type="RefSeq" id="XP_034248645.1">
    <property type="nucleotide sequence ID" value="XM_034392754.1"/>
</dbReference>
<dbReference type="RefSeq" id="XP_034248636.1">
    <property type="nucleotide sequence ID" value="XM_034392745.1"/>
</dbReference>
<sequence>MYPELLVLSDDSLLTVLSYLPPRELIGCRLLCRRLRDLCLHRDLWKKAVVRGRGLVRAALALAPCVSALIVDSGLPLEVLASYVPSTTCVVAALHLGVGNQTEALFAALIVQKLSALGGLKMIALNIDHSFPPGDTLTPLLQAAYNIDGLKELQIDNNTEKALPAAWCERQVSPSMTKLLYLGPSAGPFLELLLRTHAATLQDVSLYLTEGTPVSFLEKIPGLRHLVCHPHEDLSRLSKLPELQTLDLAESPDDEPFVAGALELLRQASHLRTVTFCFTWVQPLAPLSALVESPSARLVENLELCSARWADLDVVAAALPQFPSLRTLSLDIVPSYDFLRAVSPTSAPSLTTLKVYPSRRLCLHAWLHDPANQDLLARNARLHLQPIFPQSVSTVTISDKCECQWCRWGCHSSLRGPISADTSFATHGKMSSCPTGCFQI</sequence>
<protein>
    <submittedName>
        <fullName evidence="3 4">Uncharacterized protein LOC117649734</fullName>
    </submittedName>
</protein>
<dbReference type="RefSeq" id="XP_034248630.1">
    <property type="nucleotide sequence ID" value="XM_034392739.1"/>
</dbReference>
<dbReference type="RefSeq" id="XP_034248643.1">
    <property type="nucleotide sequence ID" value="XM_034392752.1"/>
</dbReference>
<dbReference type="RefSeq" id="XP_034248642.1">
    <property type="nucleotide sequence ID" value="XM_034392751.1"/>
</dbReference>
<dbReference type="KEGG" id="tpal:117649734"/>
<dbReference type="RefSeq" id="XP_034248632.1">
    <property type="nucleotide sequence ID" value="XM_034392741.1"/>
</dbReference>
<evidence type="ECO:0000313" key="9">
    <source>
        <dbReference type="RefSeq" id="XP_034248636.1"/>
    </source>
</evidence>
<evidence type="ECO:0000313" key="13">
    <source>
        <dbReference type="RefSeq" id="XP_034248640.1"/>
    </source>
</evidence>
<dbReference type="RefSeq" id="XP_034248641.1">
    <property type="nucleotide sequence ID" value="XM_034392750.1"/>
</dbReference>
<dbReference type="Pfam" id="PF12937">
    <property type="entry name" value="F-box-like"/>
    <property type="match status" value="1"/>
</dbReference>
<evidence type="ECO:0000313" key="17">
    <source>
        <dbReference type="RefSeq" id="XP_034248644.1"/>
    </source>
</evidence>
<evidence type="ECO:0000313" key="4">
    <source>
        <dbReference type="RefSeq" id="XP_034248630.1"/>
    </source>
</evidence>
<evidence type="ECO:0000313" key="15">
    <source>
        <dbReference type="RefSeq" id="XP_034248642.1"/>
    </source>
</evidence>
<dbReference type="RefSeq" id="XP_034248634.1">
    <property type="nucleotide sequence ID" value="XM_034392743.1"/>
</dbReference>
<evidence type="ECO:0000313" key="14">
    <source>
        <dbReference type="RefSeq" id="XP_034248641.1"/>
    </source>
</evidence>
<evidence type="ECO:0000313" key="8">
    <source>
        <dbReference type="RefSeq" id="XP_034248635.1"/>
    </source>
</evidence>
<dbReference type="SMART" id="SM00256">
    <property type="entry name" value="FBOX"/>
    <property type="match status" value="1"/>
</dbReference>
<dbReference type="SUPFAM" id="SSF81383">
    <property type="entry name" value="F-box domain"/>
    <property type="match status" value="1"/>
</dbReference>
<dbReference type="OrthoDB" id="8246423at2759"/>
<dbReference type="Proteomes" id="UP000515158">
    <property type="component" value="Unplaced"/>
</dbReference>
<name>A0A6P8ZTN9_THRPL</name>
<dbReference type="RefSeq" id="XP_034248644.1">
    <property type="nucleotide sequence ID" value="XM_034392753.1"/>
</dbReference>
<evidence type="ECO:0000313" key="7">
    <source>
        <dbReference type="RefSeq" id="XP_034248634.1"/>
    </source>
</evidence>
<dbReference type="RefSeq" id="XP_034248629.1">
    <property type="nucleotide sequence ID" value="XM_034392738.1"/>
</dbReference>
<organism evidence="6">
    <name type="scientific">Thrips palmi</name>
    <name type="common">Melon thrips</name>
    <dbReference type="NCBI Taxonomy" id="161013"/>
    <lineage>
        <taxon>Eukaryota</taxon>
        <taxon>Metazoa</taxon>
        <taxon>Ecdysozoa</taxon>
        <taxon>Arthropoda</taxon>
        <taxon>Hexapoda</taxon>
        <taxon>Insecta</taxon>
        <taxon>Pterygota</taxon>
        <taxon>Neoptera</taxon>
        <taxon>Paraneoptera</taxon>
        <taxon>Thysanoptera</taxon>
        <taxon>Terebrantia</taxon>
        <taxon>Thripoidea</taxon>
        <taxon>Thripidae</taxon>
        <taxon>Thrips</taxon>
    </lineage>
</organism>
<dbReference type="RefSeq" id="XP_034248637.1">
    <property type="nucleotide sequence ID" value="XM_034392746.1"/>
</dbReference>
<dbReference type="InterPro" id="IPR001810">
    <property type="entry name" value="F-box_dom"/>
</dbReference>
<dbReference type="AlphaFoldDB" id="A0A6P8ZTN9"/>
<dbReference type="SUPFAM" id="SSF52047">
    <property type="entry name" value="RNI-like"/>
    <property type="match status" value="1"/>
</dbReference>
<feature type="domain" description="F-box" evidence="1">
    <location>
        <begin position="2"/>
        <end position="48"/>
    </location>
</feature>
<dbReference type="PROSITE" id="PS50181">
    <property type="entry name" value="FBOX"/>
    <property type="match status" value="1"/>
</dbReference>
<keyword evidence="2" id="KW-1185">Reference proteome</keyword>
<dbReference type="RefSeq" id="XP_034248640.1">
    <property type="nucleotide sequence ID" value="XM_034392749.1"/>
</dbReference>
<evidence type="ECO:0000313" key="18">
    <source>
        <dbReference type="RefSeq" id="XP_034248645.1"/>
    </source>
</evidence>
<evidence type="ECO:0000313" key="3">
    <source>
        <dbReference type="RefSeq" id="XP_034248629.1"/>
    </source>
</evidence>
<evidence type="ECO:0000313" key="12">
    <source>
        <dbReference type="RefSeq" id="XP_034248639.1"/>
    </source>
</evidence>
<dbReference type="InterPro" id="IPR032675">
    <property type="entry name" value="LRR_dom_sf"/>
</dbReference>
<evidence type="ECO:0000313" key="5">
    <source>
        <dbReference type="RefSeq" id="XP_034248631.1"/>
    </source>
</evidence>
<dbReference type="RefSeq" id="XP_034248638.1">
    <property type="nucleotide sequence ID" value="XM_034392747.1"/>
</dbReference>
<accession>A0A6P8ZTN9</accession>
<dbReference type="Gene3D" id="3.80.10.10">
    <property type="entry name" value="Ribonuclease Inhibitor"/>
    <property type="match status" value="1"/>
</dbReference>
<dbReference type="Gene3D" id="1.20.1280.50">
    <property type="match status" value="1"/>
</dbReference>
<evidence type="ECO:0000313" key="6">
    <source>
        <dbReference type="RefSeq" id="XP_034248632.1"/>
    </source>
</evidence>
<dbReference type="RefSeq" id="XP_034248635.1">
    <property type="nucleotide sequence ID" value="XM_034392744.1"/>
</dbReference>
<dbReference type="InterPro" id="IPR036047">
    <property type="entry name" value="F-box-like_dom_sf"/>
</dbReference>
<proteinExistence type="predicted"/>
<dbReference type="RefSeq" id="XP_034248631.1">
    <property type="nucleotide sequence ID" value="XM_034392740.1"/>
</dbReference>
<dbReference type="RefSeq" id="XP_034248639.1">
    <property type="nucleotide sequence ID" value="XM_034392748.1"/>
</dbReference>
<evidence type="ECO:0000313" key="10">
    <source>
        <dbReference type="RefSeq" id="XP_034248637.1"/>
    </source>
</evidence>
<gene>
    <name evidence="3 4 5 6 7 8 9 10 11 12 13 14 15 16 17 18" type="primary">LOC117649734</name>
</gene>
<dbReference type="GeneID" id="117649734"/>
<evidence type="ECO:0000313" key="11">
    <source>
        <dbReference type="RefSeq" id="XP_034248638.1"/>
    </source>
</evidence>